<dbReference type="PANTHER" id="PTHR46060:SF1">
    <property type="entry name" value="MARINER MOS1 TRANSPOSASE-LIKE PROTEIN"/>
    <property type="match status" value="1"/>
</dbReference>
<keyword evidence="1" id="KW-0862">Zinc</keyword>
<evidence type="ECO:0000313" key="5">
    <source>
        <dbReference type="Proteomes" id="UP000499080"/>
    </source>
</evidence>
<dbReference type="PROSITE" id="PS50157">
    <property type="entry name" value="ZINC_FINGER_C2H2_2"/>
    <property type="match status" value="1"/>
</dbReference>
<organism evidence="4 5">
    <name type="scientific">Araneus ventricosus</name>
    <name type="common">Orbweaver spider</name>
    <name type="synonym">Epeira ventricosa</name>
    <dbReference type="NCBI Taxonomy" id="182803"/>
    <lineage>
        <taxon>Eukaryota</taxon>
        <taxon>Metazoa</taxon>
        <taxon>Ecdysozoa</taxon>
        <taxon>Arthropoda</taxon>
        <taxon>Chelicerata</taxon>
        <taxon>Arachnida</taxon>
        <taxon>Araneae</taxon>
        <taxon>Araneomorphae</taxon>
        <taxon>Entelegynae</taxon>
        <taxon>Araneoidea</taxon>
        <taxon>Araneidae</taxon>
        <taxon>Araneus</taxon>
    </lineage>
</organism>
<feature type="compositionally biased region" description="Polar residues" evidence="2">
    <location>
        <begin position="61"/>
        <end position="70"/>
    </location>
</feature>
<dbReference type="GO" id="GO:0008270">
    <property type="term" value="F:zinc ion binding"/>
    <property type="evidence" value="ECO:0007669"/>
    <property type="project" value="UniProtKB-KW"/>
</dbReference>
<sequence>MRLKVEIRFLWAKRCNCTEIYRELCEVYGENAMPPQTIVKWCNMLENGLTDDDAEREGRPSTATNSDISSRVNESILANGRVAVDEVANKLDISHGTDDNQLYSCTLCDETFTLPSSLKKHERLRHATNNHSFFKCKRTFENSDGLKRHIVLYDDDNDGNSRNKQQRQSSSPQPGPSCLQSGVGSPIRRSRTAPPQPGPYCLQSGVGGPIRRSRTALNTIEVVKIFPRATVLKDLELFLIECEKKTMEHLYQKSREERGIKFYLNIKVRFVRYITETEKEYLETHFRSKCETCLFD</sequence>
<dbReference type="SMART" id="SM00355">
    <property type="entry name" value="ZnF_C2H2"/>
    <property type="match status" value="1"/>
</dbReference>
<dbReference type="SUPFAM" id="SSF57667">
    <property type="entry name" value="beta-beta-alpha zinc fingers"/>
    <property type="match status" value="1"/>
</dbReference>
<keyword evidence="5" id="KW-1185">Reference proteome</keyword>
<keyword evidence="1" id="KW-0479">Metal-binding</keyword>
<keyword evidence="1" id="KW-0863">Zinc-finger</keyword>
<dbReference type="PROSITE" id="PS00028">
    <property type="entry name" value="ZINC_FINGER_C2H2_1"/>
    <property type="match status" value="1"/>
</dbReference>
<feature type="domain" description="C2H2-type" evidence="3">
    <location>
        <begin position="103"/>
        <end position="131"/>
    </location>
</feature>
<evidence type="ECO:0000313" key="4">
    <source>
        <dbReference type="EMBL" id="GBM96706.1"/>
    </source>
</evidence>
<reference evidence="4 5" key="1">
    <citation type="journal article" date="2019" name="Sci. Rep.">
        <title>Orb-weaving spider Araneus ventricosus genome elucidates the spidroin gene catalogue.</title>
        <authorList>
            <person name="Kono N."/>
            <person name="Nakamura H."/>
            <person name="Ohtoshi R."/>
            <person name="Moran D.A.P."/>
            <person name="Shinohara A."/>
            <person name="Yoshida Y."/>
            <person name="Fujiwara M."/>
            <person name="Mori M."/>
            <person name="Tomita M."/>
            <person name="Arakawa K."/>
        </authorList>
    </citation>
    <scope>NUCLEOTIDE SEQUENCE [LARGE SCALE GENOMIC DNA]</scope>
</reference>
<dbReference type="Pfam" id="PF17906">
    <property type="entry name" value="HTH_48"/>
    <property type="match status" value="1"/>
</dbReference>
<dbReference type="InterPro" id="IPR041426">
    <property type="entry name" value="Mos1_HTH"/>
</dbReference>
<proteinExistence type="predicted"/>
<feature type="region of interest" description="Disordered" evidence="2">
    <location>
        <begin position="153"/>
        <end position="206"/>
    </location>
</feature>
<feature type="compositionally biased region" description="Low complexity" evidence="2">
    <location>
        <begin position="166"/>
        <end position="181"/>
    </location>
</feature>
<dbReference type="Gene3D" id="3.30.160.60">
    <property type="entry name" value="Classic Zinc Finger"/>
    <property type="match status" value="1"/>
</dbReference>
<protein>
    <recommendedName>
        <fullName evidence="3">C2H2-type domain-containing protein</fullName>
    </recommendedName>
</protein>
<dbReference type="PANTHER" id="PTHR46060">
    <property type="entry name" value="MARINER MOS1 TRANSPOSASE-LIKE PROTEIN"/>
    <property type="match status" value="1"/>
</dbReference>
<dbReference type="Proteomes" id="UP000499080">
    <property type="component" value="Unassembled WGS sequence"/>
</dbReference>
<evidence type="ECO:0000256" key="2">
    <source>
        <dbReference type="SAM" id="MobiDB-lite"/>
    </source>
</evidence>
<feature type="region of interest" description="Disordered" evidence="2">
    <location>
        <begin position="51"/>
        <end position="70"/>
    </location>
</feature>
<dbReference type="OrthoDB" id="10017160at2759"/>
<evidence type="ECO:0000259" key="3">
    <source>
        <dbReference type="PROSITE" id="PS50157"/>
    </source>
</evidence>
<dbReference type="EMBL" id="BGPR01004169">
    <property type="protein sequence ID" value="GBM96706.1"/>
    <property type="molecule type" value="Genomic_DNA"/>
</dbReference>
<name>A0A4Y2K583_ARAVE</name>
<accession>A0A4Y2K583</accession>
<comment type="caution">
    <text evidence="4">The sequence shown here is derived from an EMBL/GenBank/DDBJ whole genome shotgun (WGS) entry which is preliminary data.</text>
</comment>
<dbReference type="InterPro" id="IPR036236">
    <property type="entry name" value="Znf_C2H2_sf"/>
</dbReference>
<evidence type="ECO:0000256" key="1">
    <source>
        <dbReference type="PROSITE-ProRule" id="PRU00042"/>
    </source>
</evidence>
<dbReference type="InterPro" id="IPR013087">
    <property type="entry name" value="Znf_C2H2_type"/>
</dbReference>
<gene>
    <name evidence="4" type="ORF">AVEN_1236_1</name>
</gene>
<dbReference type="AlphaFoldDB" id="A0A4Y2K583"/>
<dbReference type="InterPro" id="IPR052709">
    <property type="entry name" value="Transposase-MT_Hybrid"/>
</dbReference>